<name>A0A6C0KAG0_9ZZZZ</name>
<accession>A0A6C0KAG0</accession>
<reference evidence="1" key="1">
    <citation type="journal article" date="2020" name="Nature">
        <title>Giant virus diversity and host interactions through global metagenomics.</title>
        <authorList>
            <person name="Schulz F."/>
            <person name="Roux S."/>
            <person name="Paez-Espino D."/>
            <person name="Jungbluth S."/>
            <person name="Walsh D.A."/>
            <person name="Denef V.J."/>
            <person name="McMahon K.D."/>
            <person name="Konstantinidis K.T."/>
            <person name="Eloe-Fadrosh E.A."/>
            <person name="Kyrpides N.C."/>
            <person name="Woyke T."/>
        </authorList>
    </citation>
    <scope>NUCLEOTIDE SEQUENCE</scope>
    <source>
        <strain evidence="1">GVMAG-S-1101182-85</strain>
    </source>
</reference>
<protein>
    <submittedName>
        <fullName evidence="1">Uncharacterized protein</fullName>
    </submittedName>
</protein>
<dbReference type="EMBL" id="MN740831">
    <property type="protein sequence ID" value="QHU14151.1"/>
    <property type="molecule type" value="Genomic_DNA"/>
</dbReference>
<evidence type="ECO:0000313" key="1">
    <source>
        <dbReference type="EMBL" id="QHU14151.1"/>
    </source>
</evidence>
<dbReference type="AlphaFoldDB" id="A0A6C0KAG0"/>
<organism evidence="1">
    <name type="scientific">viral metagenome</name>
    <dbReference type="NCBI Taxonomy" id="1070528"/>
    <lineage>
        <taxon>unclassified sequences</taxon>
        <taxon>metagenomes</taxon>
        <taxon>organismal metagenomes</taxon>
    </lineage>
</organism>
<sequence>MSDTTRTCPCTVQQYEAIIFGNVGNQANANTIYQSLILAVGSGPKQFKSDYERMQFLLGRQNQAGCGVPKKAFALGTN</sequence>
<proteinExistence type="predicted"/>